<dbReference type="AlphaFoldDB" id="A0A2N1M1D7"/>
<dbReference type="EMBL" id="LLXL01007515">
    <property type="protein sequence ID" value="PKK55474.1"/>
    <property type="molecule type" value="Genomic_DNA"/>
</dbReference>
<reference evidence="1 2" key="2">
    <citation type="submission" date="2017-10" db="EMBL/GenBank/DDBJ databases">
        <title>Extensive intraspecific genome diversity in a model arbuscular mycorrhizal fungus.</title>
        <authorList>
            <person name="Chen E.C.H."/>
            <person name="Morin E."/>
            <person name="Baudet D."/>
            <person name="Noel J."/>
            <person name="Ndikumana S."/>
            <person name="Charron P."/>
            <person name="St-Onge C."/>
            <person name="Giorgi J."/>
            <person name="Grigoriev I.V."/>
            <person name="Roux C."/>
            <person name="Martin F.M."/>
            <person name="Corradi N."/>
        </authorList>
    </citation>
    <scope>NUCLEOTIDE SEQUENCE [LARGE SCALE GENOMIC DNA]</scope>
    <source>
        <strain evidence="1 2">C2</strain>
    </source>
</reference>
<sequence length="60" mass="6694">MLQNFDIQPLNDVPQWMCVKPGNGNVVYDSDIKTTKFNNFTQCGSGGLRTKEELLSALES</sequence>
<evidence type="ECO:0000313" key="1">
    <source>
        <dbReference type="EMBL" id="PKK55474.1"/>
    </source>
</evidence>
<dbReference type="Proteomes" id="UP000233469">
    <property type="component" value="Unassembled WGS sequence"/>
</dbReference>
<reference evidence="1 2" key="1">
    <citation type="submission" date="2016-04" db="EMBL/GenBank/DDBJ databases">
        <title>Genome analyses suggest a sexual origin of heterokaryosis in a supposedly ancient asexual fungus.</title>
        <authorList>
            <person name="Ropars J."/>
            <person name="Sedzielewska K."/>
            <person name="Noel J."/>
            <person name="Charron P."/>
            <person name="Farinelli L."/>
            <person name="Marton T."/>
            <person name="Kruger M."/>
            <person name="Pelin A."/>
            <person name="Brachmann A."/>
            <person name="Corradi N."/>
        </authorList>
    </citation>
    <scope>NUCLEOTIDE SEQUENCE [LARGE SCALE GENOMIC DNA]</scope>
    <source>
        <strain evidence="1 2">C2</strain>
    </source>
</reference>
<name>A0A2N1M1D7_9GLOM</name>
<accession>A0A2N1M1D7</accession>
<evidence type="ECO:0000313" key="2">
    <source>
        <dbReference type="Proteomes" id="UP000233469"/>
    </source>
</evidence>
<gene>
    <name evidence="1" type="ORF">RhiirC2_802286</name>
</gene>
<organism evidence="1 2">
    <name type="scientific">Rhizophagus irregularis</name>
    <dbReference type="NCBI Taxonomy" id="588596"/>
    <lineage>
        <taxon>Eukaryota</taxon>
        <taxon>Fungi</taxon>
        <taxon>Fungi incertae sedis</taxon>
        <taxon>Mucoromycota</taxon>
        <taxon>Glomeromycotina</taxon>
        <taxon>Glomeromycetes</taxon>
        <taxon>Glomerales</taxon>
        <taxon>Glomeraceae</taxon>
        <taxon>Rhizophagus</taxon>
    </lineage>
</organism>
<protein>
    <submittedName>
        <fullName evidence="1">Uncharacterized protein</fullName>
    </submittedName>
</protein>
<comment type="caution">
    <text evidence="1">The sequence shown here is derived from an EMBL/GenBank/DDBJ whole genome shotgun (WGS) entry which is preliminary data.</text>
</comment>
<proteinExistence type="predicted"/>